<name>A0A239PC05_9ACTN</name>
<dbReference type="OrthoDB" id="65593at2"/>
<evidence type="ECO:0000313" key="1">
    <source>
        <dbReference type="EMBL" id="SNT64636.1"/>
    </source>
</evidence>
<dbReference type="EMBL" id="FZPH01000017">
    <property type="protein sequence ID" value="SNT64636.1"/>
    <property type="molecule type" value="Genomic_DNA"/>
</dbReference>
<dbReference type="AlphaFoldDB" id="A0A239PC05"/>
<keyword evidence="2" id="KW-1185">Reference proteome</keyword>
<evidence type="ECO:0000313" key="2">
    <source>
        <dbReference type="Proteomes" id="UP000198362"/>
    </source>
</evidence>
<proteinExistence type="predicted"/>
<accession>A0A239PC05</accession>
<sequence length="159" mass="18103">MSSASWHPVEVISRSSAGARAAGIFRRTPLERSDQHVSWDRTDQAFFAAGACHILAWTCRAAYPDRPIAIEALRVEDQVFHVYARWGTWAFDHSGWSPESALLAVNEAHEGRPLERTTITTGLAEFCATHAHRMPDQYWADPLPRALDYLRRHVPPWER</sequence>
<reference evidence="1 2" key="1">
    <citation type="submission" date="2017-06" db="EMBL/GenBank/DDBJ databases">
        <authorList>
            <person name="Kim H.J."/>
            <person name="Triplett B.A."/>
        </authorList>
    </citation>
    <scope>NUCLEOTIDE SEQUENCE [LARGE SCALE GENOMIC DNA]</scope>
    <source>
        <strain evidence="1 2">CGMCC 4.5593</strain>
    </source>
</reference>
<protein>
    <submittedName>
        <fullName evidence="1">Uncharacterized protein</fullName>
    </submittedName>
</protein>
<gene>
    <name evidence="1" type="ORF">SAMN05421812_117156</name>
</gene>
<organism evidence="1 2">
    <name type="scientific">Asanoa hainanensis</name>
    <dbReference type="NCBI Taxonomy" id="560556"/>
    <lineage>
        <taxon>Bacteria</taxon>
        <taxon>Bacillati</taxon>
        <taxon>Actinomycetota</taxon>
        <taxon>Actinomycetes</taxon>
        <taxon>Micromonosporales</taxon>
        <taxon>Micromonosporaceae</taxon>
        <taxon>Asanoa</taxon>
    </lineage>
</organism>
<dbReference type="Proteomes" id="UP000198362">
    <property type="component" value="Unassembled WGS sequence"/>
</dbReference>